<feature type="region of interest" description="Disordered" evidence="1">
    <location>
        <begin position="687"/>
        <end position="707"/>
    </location>
</feature>
<name>A0A194S140_RHOGW</name>
<dbReference type="PROSITE" id="PS00028">
    <property type="entry name" value="ZINC_FINGER_C2H2_1"/>
    <property type="match status" value="1"/>
</dbReference>
<protein>
    <recommendedName>
        <fullName evidence="2">C2H2-type domain-containing protein</fullName>
    </recommendedName>
</protein>
<feature type="compositionally biased region" description="Low complexity" evidence="1">
    <location>
        <begin position="727"/>
        <end position="745"/>
    </location>
</feature>
<feature type="compositionally biased region" description="Low complexity" evidence="1">
    <location>
        <begin position="298"/>
        <end position="319"/>
    </location>
</feature>
<feature type="region of interest" description="Disordered" evidence="1">
    <location>
        <begin position="177"/>
        <end position="199"/>
    </location>
</feature>
<dbReference type="PANTHER" id="PTHR36167">
    <property type="entry name" value="C2H2 FINGER DOMAIN TRANSCRIPTION FACTOR (EUROFUNG)-RELATED"/>
    <property type="match status" value="1"/>
</dbReference>
<organism evidence="3 4">
    <name type="scientific">Rhodotorula graminis (strain WP1)</name>
    <dbReference type="NCBI Taxonomy" id="578459"/>
    <lineage>
        <taxon>Eukaryota</taxon>
        <taxon>Fungi</taxon>
        <taxon>Dikarya</taxon>
        <taxon>Basidiomycota</taxon>
        <taxon>Pucciniomycotina</taxon>
        <taxon>Microbotryomycetes</taxon>
        <taxon>Sporidiobolales</taxon>
        <taxon>Sporidiobolaceae</taxon>
        <taxon>Rhodotorula</taxon>
    </lineage>
</organism>
<dbReference type="EMBL" id="KQ474080">
    <property type="protein sequence ID" value="KPV74322.1"/>
    <property type="molecule type" value="Genomic_DNA"/>
</dbReference>
<dbReference type="RefSeq" id="XP_018270371.1">
    <property type="nucleotide sequence ID" value="XM_018417178.1"/>
</dbReference>
<dbReference type="Proteomes" id="UP000053890">
    <property type="component" value="Unassembled WGS sequence"/>
</dbReference>
<gene>
    <name evidence="3" type="ORF">RHOBADRAFT_54163</name>
</gene>
<dbReference type="OrthoDB" id="2537453at2759"/>
<dbReference type="Gene3D" id="3.30.160.60">
    <property type="entry name" value="Classic Zinc Finger"/>
    <property type="match status" value="1"/>
</dbReference>
<dbReference type="AlphaFoldDB" id="A0A194S140"/>
<evidence type="ECO:0000256" key="1">
    <source>
        <dbReference type="SAM" id="MobiDB-lite"/>
    </source>
</evidence>
<feature type="domain" description="C2H2-type" evidence="2">
    <location>
        <begin position="439"/>
        <end position="463"/>
    </location>
</feature>
<dbReference type="STRING" id="578459.A0A194S140"/>
<sequence length="801" mass="82331">MKVDWRHRTSPPSPRFPHHHHPPPMDTFAYHPPGLSLSPAQPHPHHLADDPATAAAFAARPGSSSGAGPSTGFTQTLPPLQEHVSSESAGPAAAGGGGGGGGGGAAGGRPTLVGFEQLTGEEPPVASTRTVYGEAPDGTGAVAHSLGGGFRDPFPGSSAAAAVNPYAQAPHAHSFFNPHPNVNMRNTRPMTAPSGPSYFNSPSYSAAPSAFYAPALQQQQQHHHQHQQQTSANAASTYGALDLAPAPPPHVPPGSSGGLTSSHSQATFQYSVDTSPNLDYDAFRARGFSLPDVGGVGASDPAGPDSASPSSSSTPFFYTPPSVAPGSALRTLQPAPPPPMAPADGYYPAVLDPAQALMPAPLTASTSAILPPSSDLPPPPASFLQQQRPQTGPTPSTRRGSTGGSGGAAGKQYNFVQQAGQSNKRPRRRFDEIERMYNCDYPGCTKAYGTLNHLNSHKTMQKHGPKSTPAQFKEMRKAWRERKKAEAATAARDRAAQPQPLPTPPSALGPPLDTGAGGLPSALGLPPHLNDRPRPSTSAGEYHFSMPAPFMTPLGAPMLAYPPPPPAAVPQSAPQGMFDAPHAYDGDAAAVGGPFALHDMYGGGAGHGGGGGGGGAMRPVTAPSYYVAPQFGAGSSSASSGLSHHPLAQPPTTAGSYVPPRLVSGQAGGAAFGVGAGAMGGDRRFSLPSSSLGYGPPPPPGTQWHSPQQDAIKRFYRQQYQREQEQELQQQQQHDAQQQQQQQQQPATTLEMPRPVLAGPNGYSALIHGGVTAAQASTAAEGGAGKLGGEDGGSYEEIAAQ</sequence>
<feature type="region of interest" description="Disordered" evidence="1">
    <location>
        <begin position="368"/>
        <end position="429"/>
    </location>
</feature>
<dbReference type="GeneID" id="28977626"/>
<proteinExistence type="predicted"/>
<reference evidence="3 4" key="1">
    <citation type="journal article" date="2015" name="Front. Microbiol.">
        <title>Genome sequence of the plant growth promoting endophytic yeast Rhodotorula graminis WP1.</title>
        <authorList>
            <person name="Firrincieli A."/>
            <person name="Otillar R."/>
            <person name="Salamov A."/>
            <person name="Schmutz J."/>
            <person name="Khan Z."/>
            <person name="Redman R.S."/>
            <person name="Fleck N.D."/>
            <person name="Lindquist E."/>
            <person name="Grigoriev I.V."/>
            <person name="Doty S.L."/>
        </authorList>
    </citation>
    <scope>NUCLEOTIDE SEQUENCE [LARGE SCALE GENOMIC DNA]</scope>
    <source>
        <strain evidence="3 4">WP1</strain>
    </source>
</reference>
<feature type="region of interest" description="Disordered" evidence="1">
    <location>
        <begin position="240"/>
        <end position="263"/>
    </location>
</feature>
<evidence type="ECO:0000259" key="2">
    <source>
        <dbReference type="PROSITE" id="PS00028"/>
    </source>
</evidence>
<dbReference type="PANTHER" id="PTHR36167:SF3">
    <property type="entry name" value="C2H2 FINGER DOMAIN TRANSCRIPTION FACTOR (EUROFUNG)-RELATED"/>
    <property type="match status" value="1"/>
</dbReference>
<feature type="compositionally biased region" description="Polar residues" evidence="1">
    <location>
        <begin position="414"/>
        <end position="423"/>
    </location>
</feature>
<feature type="compositionally biased region" description="Pro residues" evidence="1">
    <location>
        <begin position="499"/>
        <end position="508"/>
    </location>
</feature>
<feature type="compositionally biased region" description="Low complexity" evidence="1">
    <location>
        <begin position="391"/>
        <end position="400"/>
    </location>
</feature>
<dbReference type="GO" id="GO:0006355">
    <property type="term" value="P:regulation of DNA-templated transcription"/>
    <property type="evidence" value="ECO:0007669"/>
    <property type="project" value="InterPro"/>
</dbReference>
<feature type="compositionally biased region" description="Low complexity" evidence="1">
    <location>
        <begin position="50"/>
        <end position="74"/>
    </location>
</feature>
<dbReference type="OMA" id="IERMYNC"/>
<feature type="region of interest" description="Disordered" evidence="1">
    <location>
        <begin position="294"/>
        <end position="319"/>
    </location>
</feature>
<feature type="region of interest" description="Disordered" evidence="1">
    <location>
        <begin position="773"/>
        <end position="801"/>
    </location>
</feature>
<feature type="compositionally biased region" description="Gly residues" evidence="1">
    <location>
        <begin position="93"/>
        <end position="107"/>
    </location>
</feature>
<feature type="compositionally biased region" description="Gly residues" evidence="1">
    <location>
        <begin position="782"/>
        <end position="792"/>
    </location>
</feature>
<accession>A0A194S140</accession>
<dbReference type="InterPro" id="IPR013087">
    <property type="entry name" value="Znf_C2H2_type"/>
</dbReference>
<feature type="region of interest" description="Disordered" evidence="1">
    <location>
        <begin position="635"/>
        <end position="661"/>
    </location>
</feature>
<feature type="region of interest" description="Disordered" evidence="1">
    <location>
        <begin position="457"/>
        <end position="542"/>
    </location>
</feature>
<evidence type="ECO:0000313" key="3">
    <source>
        <dbReference type="EMBL" id="KPV74322.1"/>
    </source>
</evidence>
<keyword evidence="4" id="KW-1185">Reference proteome</keyword>
<feature type="compositionally biased region" description="Basic and acidic residues" evidence="1">
    <location>
        <begin position="473"/>
        <end position="495"/>
    </location>
</feature>
<feature type="region of interest" description="Disordered" evidence="1">
    <location>
        <begin position="1"/>
        <end position="109"/>
    </location>
</feature>
<dbReference type="InterPro" id="IPR039327">
    <property type="entry name" value="CON7-like"/>
</dbReference>
<feature type="compositionally biased region" description="Low complexity" evidence="1">
    <location>
        <begin position="519"/>
        <end position="528"/>
    </location>
</feature>
<evidence type="ECO:0000313" key="4">
    <source>
        <dbReference type="Proteomes" id="UP000053890"/>
    </source>
</evidence>
<feature type="region of interest" description="Disordered" evidence="1">
    <location>
        <begin position="720"/>
        <end position="747"/>
    </location>
</feature>